<dbReference type="Proteomes" id="UP000309848">
    <property type="component" value="Unassembled WGS sequence"/>
</dbReference>
<organism evidence="1 2">
    <name type="scientific">Sphingomonas naasensis</name>
    <dbReference type="NCBI Taxonomy" id="1344951"/>
    <lineage>
        <taxon>Bacteria</taxon>
        <taxon>Pseudomonadati</taxon>
        <taxon>Pseudomonadota</taxon>
        <taxon>Alphaproteobacteria</taxon>
        <taxon>Sphingomonadales</taxon>
        <taxon>Sphingomonadaceae</taxon>
        <taxon>Sphingomonas</taxon>
    </lineage>
</organism>
<evidence type="ECO:0000313" key="1">
    <source>
        <dbReference type="EMBL" id="TGX45881.1"/>
    </source>
</evidence>
<dbReference type="AlphaFoldDB" id="A0A4S1WR90"/>
<name>A0A4S1WR90_9SPHN</name>
<dbReference type="OrthoDB" id="7562629at2"/>
<reference evidence="1 2" key="1">
    <citation type="submission" date="2019-04" db="EMBL/GenBank/DDBJ databases">
        <title>Sphingomonas psychrotolerans sp. nov., isolated from soil in the Tianshan Mountains, Xinjiang, China.</title>
        <authorList>
            <person name="Luo Y."/>
            <person name="Sheng H."/>
        </authorList>
    </citation>
    <scope>NUCLEOTIDE SEQUENCE [LARGE SCALE GENOMIC DNA]</scope>
    <source>
        <strain evidence="1 2">KIS18-15</strain>
    </source>
</reference>
<keyword evidence="2" id="KW-1185">Reference proteome</keyword>
<evidence type="ECO:0000313" key="2">
    <source>
        <dbReference type="Proteomes" id="UP000309848"/>
    </source>
</evidence>
<protein>
    <submittedName>
        <fullName evidence="1">Uncharacterized protein</fullName>
    </submittedName>
</protein>
<gene>
    <name evidence="1" type="ORF">E5A74_01505</name>
</gene>
<proteinExistence type="predicted"/>
<accession>A0A4S1WR90</accession>
<dbReference type="RefSeq" id="WP_135982139.1">
    <property type="nucleotide sequence ID" value="NZ_JAASQM010000001.1"/>
</dbReference>
<comment type="caution">
    <text evidence="1">The sequence shown here is derived from an EMBL/GenBank/DDBJ whole genome shotgun (WGS) entry which is preliminary data.</text>
</comment>
<dbReference type="EMBL" id="SRXU01000001">
    <property type="protein sequence ID" value="TGX45881.1"/>
    <property type="molecule type" value="Genomic_DNA"/>
</dbReference>
<sequence length="200" mass="20851">MLTLFALMLQTAALDTDTAKAAKTCAQALVIASAGTDSPMRLTSHFTHLAMHAARAEGAGAKLFDRLNALSDEISKQPDLSPENAKLLAPQCDKRFPLTRSTAPVRLPADPFRRDTLCFGTLSLLQGAAQEIGKDGDSAPLNKIAAGLKPLSDKMTDAELAKRGLADDGAFMKALSDVMIASIDMGNPLGVAAACGVTGL</sequence>